<dbReference type="Pfam" id="PF00622">
    <property type="entry name" value="SPRY"/>
    <property type="match status" value="2"/>
</dbReference>
<dbReference type="GeneID" id="19951955"/>
<dbReference type="InterPro" id="IPR051625">
    <property type="entry name" value="Signaling_Regulatory_Domain"/>
</dbReference>
<dbReference type="SUPFAM" id="SSF56204">
    <property type="entry name" value="Hect, E3 ligase catalytic domain"/>
    <property type="match status" value="1"/>
</dbReference>
<feature type="domain" description="B30.2/SPRY" evidence="6">
    <location>
        <begin position="2150"/>
        <end position="2344"/>
    </location>
</feature>
<accession>T0Q8S5</accession>
<dbReference type="SMART" id="SM00119">
    <property type="entry name" value="HECTc"/>
    <property type="match status" value="1"/>
</dbReference>
<dbReference type="VEuPathDB" id="FungiDB:SDRG_11228"/>
<dbReference type="InterPro" id="IPR000408">
    <property type="entry name" value="Reg_chr_condens"/>
</dbReference>
<dbReference type="InterPro" id="IPR058923">
    <property type="entry name" value="RCC1-like_dom"/>
</dbReference>
<dbReference type="Gene3D" id="2.60.120.920">
    <property type="match status" value="2"/>
</dbReference>
<dbReference type="PROSITE" id="PS50188">
    <property type="entry name" value="B302_SPRY"/>
    <property type="match status" value="2"/>
</dbReference>
<dbReference type="RefSeq" id="XP_008615480.1">
    <property type="nucleotide sequence ID" value="XM_008617258.1"/>
</dbReference>
<dbReference type="OMA" id="MTEIFRC"/>
<dbReference type="PROSITE" id="PS00626">
    <property type="entry name" value="RCC1_2"/>
    <property type="match status" value="2"/>
</dbReference>
<dbReference type="Gene3D" id="3.30.2410.10">
    <property type="entry name" value="Hect, E3 ligase catalytic domain"/>
    <property type="match status" value="1"/>
</dbReference>
<evidence type="ECO:0000256" key="1">
    <source>
        <dbReference type="ARBA" id="ARBA00022737"/>
    </source>
</evidence>
<feature type="repeat" description="RCC1" evidence="4">
    <location>
        <begin position="391"/>
        <end position="450"/>
    </location>
</feature>
<evidence type="ECO:0000259" key="6">
    <source>
        <dbReference type="PROSITE" id="PS50188"/>
    </source>
</evidence>
<organism evidence="8 9">
    <name type="scientific">Saprolegnia diclina (strain VS20)</name>
    <dbReference type="NCBI Taxonomy" id="1156394"/>
    <lineage>
        <taxon>Eukaryota</taxon>
        <taxon>Sar</taxon>
        <taxon>Stramenopiles</taxon>
        <taxon>Oomycota</taxon>
        <taxon>Saprolegniomycetes</taxon>
        <taxon>Saprolegniales</taxon>
        <taxon>Saprolegniaceae</taxon>
        <taxon>Saprolegnia</taxon>
    </lineage>
</organism>
<dbReference type="STRING" id="1156394.T0Q8S5"/>
<dbReference type="InterPro" id="IPR000569">
    <property type="entry name" value="HECT_dom"/>
</dbReference>
<dbReference type="eggNOG" id="KOG4367">
    <property type="taxonomic scope" value="Eukaryota"/>
</dbReference>
<dbReference type="SUPFAM" id="SSF50985">
    <property type="entry name" value="RCC1/BLIP-II"/>
    <property type="match status" value="2"/>
</dbReference>
<dbReference type="PROSITE" id="PS50012">
    <property type="entry name" value="RCC1_3"/>
    <property type="match status" value="7"/>
</dbReference>
<dbReference type="SMART" id="SM00449">
    <property type="entry name" value="SPRY"/>
    <property type="match status" value="2"/>
</dbReference>
<feature type="domain" description="HECT" evidence="7">
    <location>
        <begin position="3557"/>
        <end position="3700"/>
    </location>
</feature>
<dbReference type="Pfam" id="PF00415">
    <property type="entry name" value="RCC1"/>
    <property type="match status" value="3"/>
</dbReference>
<evidence type="ECO:0000313" key="8">
    <source>
        <dbReference type="EMBL" id="EQC31041.1"/>
    </source>
</evidence>
<dbReference type="PANTHER" id="PTHR22872:SF2">
    <property type="entry name" value="INHIBITOR OF BRUTON TYROSINE KINASE"/>
    <property type="match status" value="1"/>
</dbReference>
<dbReference type="PROSITE" id="PS50237">
    <property type="entry name" value="HECT"/>
    <property type="match status" value="1"/>
</dbReference>
<dbReference type="eggNOG" id="KOG0939">
    <property type="taxonomic scope" value="Eukaryota"/>
</dbReference>
<evidence type="ECO:0000256" key="3">
    <source>
        <dbReference type="PROSITE-ProRule" id="PRU00104"/>
    </source>
</evidence>
<evidence type="ECO:0000256" key="4">
    <source>
        <dbReference type="PROSITE-ProRule" id="PRU00235"/>
    </source>
</evidence>
<name>T0Q8S5_SAPDV</name>
<dbReference type="Gene3D" id="3.90.1750.10">
    <property type="entry name" value="Hect, E3 ligase catalytic domains"/>
    <property type="match status" value="1"/>
</dbReference>
<dbReference type="eggNOG" id="KOG1426">
    <property type="taxonomic scope" value="Eukaryota"/>
</dbReference>
<dbReference type="Pfam" id="PF25390">
    <property type="entry name" value="WD40_RLD"/>
    <property type="match status" value="1"/>
</dbReference>
<evidence type="ECO:0000259" key="7">
    <source>
        <dbReference type="PROSITE" id="PS50237"/>
    </source>
</evidence>
<gene>
    <name evidence="8" type="ORF">SDRG_11228</name>
</gene>
<feature type="region of interest" description="Disordered" evidence="5">
    <location>
        <begin position="104"/>
        <end position="125"/>
    </location>
</feature>
<dbReference type="eggNOG" id="KOG2242">
    <property type="taxonomic scope" value="Eukaryota"/>
</dbReference>
<feature type="repeat" description="RCC1" evidence="4">
    <location>
        <begin position="505"/>
        <end position="564"/>
    </location>
</feature>
<comment type="caution">
    <text evidence="3">Lacks conserved residue(s) required for the propagation of feature annotation.</text>
</comment>
<proteinExistence type="predicted"/>
<dbReference type="InterPro" id="IPR001870">
    <property type="entry name" value="B30.2/SPRY"/>
</dbReference>
<dbReference type="InterPro" id="IPR013320">
    <property type="entry name" value="ConA-like_dom_sf"/>
</dbReference>
<keyword evidence="1" id="KW-0677">Repeat</keyword>
<evidence type="ECO:0000313" key="9">
    <source>
        <dbReference type="Proteomes" id="UP000030762"/>
    </source>
</evidence>
<evidence type="ECO:0000256" key="2">
    <source>
        <dbReference type="ARBA" id="ARBA00022786"/>
    </source>
</evidence>
<keyword evidence="9" id="KW-1185">Reference proteome</keyword>
<dbReference type="Pfam" id="PF00632">
    <property type="entry name" value="HECT"/>
    <property type="match status" value="1"/>
</dbReference>
<dbReference type="InterPro" id="IPR003877">
    <property type="entry name" value="SPRY_dom"/>
</dbReference>
<dbReference type="OrthoDB" id="195558at2759"/>
<dbReference type="Proteomes" id="UP000030762">
    <property type="component" value="Unassembled WGS sequence"/>
</dbReference>
<feature type="repeat" description="RCC1" evidence="4">
    <location>
        <begin position="617"/>
        <end position="670"/>
    </location>
</feature>
<sequence>MDITLLASTKYVEDRYKDLKRKRPDEKEQAPASETALVGGISAAKRYEALLLSPSTSPSVVATLDQGALVATLDDLEHMWPMTLLEKKHTVLYLLLDQLAKASPADAKDAPPKRSPAPLPEDETDACESLPLSTQIAVKLFFKLLQSVRSRSAASGNFAPLGRLIEQVPAMLLDMPPLALAPEPGTKSPTVFDEMFRTIVVALPQLADVGHSLAALIGLSIKRGRLEHILLVLKQLLSMDPSLSLPPNVGTFLRELVTAVAQPTETTAETTSSTGMLMSFGKGDHGKLGHGSCAHAGCADGRCTENKSTPVVVEATRDVTFRKIDSLSTHSVAITSNGELLSWGNGDKYRLGHGDAAKEYAPRLVEAFRDKPRVHDVACGLGHTVVLLVNGDVYAWGNGGNGRLGLGDTSDQMQPCKVMLPDEIVEKESDAWLVSAVFCGASHSLAVTKHGHLFAWGKNNQGQCGVGHTNDELRPAHVSYFDEADMRVSTVAGGWEHTLMCTTDGKAFACGCGYKDSRRAGLPPVLGLGINDTDRRTKPTPISTLDQCVAVACGWDHSLAITKDGGVYSWGSGTNGKLGHGDEENRDVPTQVLGLSGKVVRDVRAGCEHTTAITASGEMYTWGHSDSGRLGHGDNVTRKTPCYVEAFAWQGLRPVAIAVGDKYNLVLVQPIGDDAGSSNQVVETTPTPLADNDTDTTMATTAWTVGAAHTTMLEQLHRLAYAYVPREDAALVEKLRQVHTHPASSPPSLAYAVDVSASTFELLLDVLAFDGQKTKTASTLGCLHLIQANLLRFLSCPHVTLPASLLTKLHTALQTLATTMDGEIALAAATALKIGFPCFYASPAAQHALFWDLLLVPEASQSVLLDALVDPLCQDHVVLGLMGRLFGQLGCHTCAIDTVGPDASAPTVGDLRALLLRLVTSCVETSPEKAMSALQLRVLSVLQTHVFACWHAPSVYCIDCVGAVLGPYLESLFGQCLVLLKAVHRRLLKDSDLSTLQPSFFHALAPLAIECCCVSRLRSSESFGLRLLPTLLPMLKLLDEITYKATQDTRSSNQSPSMDLTWISELENALALLVGRYTSALIGSSRPVASPSTTIPTPLRLLCRYGQIVDGTPAPPSALRRWEESGVFEVENELQGDMTPPPDVTLEHIAICDWWAGHGVLQHLDKWMRYHMQLSWLMPLASVESTRGIGPLLLWHAGLAATALAFASSLDVQAPLEPGAPPTPPEPLLQLWTLLTSLPVHVLSEDVFLEQARRLLTYYPSQCSWTLATTDTTPPSHCSFPNCTLFGYRAYTLSVPHLVALLQSPLSWSSERDDDRISFKIAGLSILHDLLRKLTSSAAKCELLRVLYERLEVDVDAGCLSVAYNAWQEPRVVFASPLSSSPRKSKRRRDSDASPLQLLERDLHAFHGHAEHGKLAKAIENLYVRSAKILASAESDPLLKKRALTLWTVHFHDVGLIRRAGILHILGDLLATDAPPFAMNAAADVIYGSSHAAPAHSCLPPRLRPVEKLVAGATTARSLHNAAWHVFGWLGRQLMLSTEASTEALSRPSSAKPSLHCTSPRKRLSLPPKLISASLDESLAHTYMVVIDELRRVTAQLASWNALAHSMVQCLDDSQAILLADPNVVSGTNAVFLSAKERASFDWSTDGFAISLFLYIERDEKEASATSGASMLLLANGDVTSHQLALTLCLDGRVGLQLRIEKTSVEVAVLSARPLVWGHWTHLVGRFNPTSRCLEVFLNGILDAQSDCIETTADKSVLSHHTFTVGGFVPSSGIPPPHPPHLLLDDVAFHLHALSEETIGVMALAGSLLFRIQQRQVLDTYCDHLLSLLVAPSRALPPVDDVVSLVVALFPVAPPRSHDKLFSLLTNLLPALPPASVLLRESALSFMLQCYSSAWFGSTYDTYGPPGLSAALSTRKDSVLLHLLNARQLDPNGVATWLLFEQPVKAKSLPLLRASRARLATGVVALLAHLLQSPLWQPTLLAFLEAWIKSAESWTGQRGSLADTATMAKVVLAVNVVAATPGGYPLPEPLPTLVAWSLTSPISMAGHEAPTTATPASSTAEMREDIQLAQHVHLRSSLLRLCRLQAQHTAAVDALLKPGLIGFLQLAIQPLAEAVATVFGSDFDIISKLDTVQALLEWILDDAETPHDGGSKRRAALEMLSTVLFERLPYVNPREVAPWWLVNATQKLQVLGGDVEMEEYRVKGLQHFPTIKLTGVSITAGTGMWFYEVVLLTDGLMQIGWVDTAFEANAIQGQGVGDHTNSWAYDGFRRKKWNVGALEYGDRWHVGDVVGVLLDTDRFEMTYFLNGRSLGVAFEGLHLTHALFPAMSLNVDQAVQLHFAKNQFLYCPTLDNAKLQPVASAIVGGVCEHSPSKGRLSVETDHEAAIDRRRTDLIDGLIGLGFSPEWALRCARETSLDINESAAIAWIMEQMEADALAARPSHASHYRMHHLQQLDGLGGHVDKPALPTVDRPQWAVVADADVAAPSTEPRNALLLDETCEEVYADEGLVVHDPKLPSTSEKRSVGFILSLADHCRDDEILPLYVIAETVLCVWSAQEATHELFRSGSLARDETLAQHAPLFLQYLQRRLLDEATATDNGGPYEALLQQLCGTSPAFFELLVRDLLGHVHRATAKDMVSTPFAPGHASNSAGPNLAWARWLAAVLRRLATIDPTRTDVLYAPAIWQELWVALSATANATVRHAVVSILVTLLNELPSTTMEALQLHVRVKHLIEWLGEKLRKTKQARVLASAYTQAIFELTSCLYRYVNPRTSFLVAAPPVVLPVLLVEHVTSSTVVLSCPVDGATALELAMETVHSNGHVGVSDFIELVDPVDLHRHMPYTLSHLQPETVYHVRCIFGETRSPATVLETLPESVLELDPAAIGSNLELLHHNMTARNRINKKWHAVRASVGFTSGVHAWDVRIDKCVSKNIFVGVCTADACLDNYVGSDAYGWGFLANKAVWHNKTKLQTYGDIFKQGDVVSVVLDLDAGTLAFARNGDSFGVAVENLHGTHHSVVAPAYFPAISMYNKDDQVTLLPSTSDAPVRSAVAGASTVLVALTAHHKLLEMTESLSLASTAGAYDHWCKWIHRAEAVVTLDDGAWLLLTTTHDACLPFGLFAGDVIFTSKGMCTVLGVAKHELYYSIEAHAPTGSPDAIGRWKVHLCRDMVGRPSEFPVTRRHDAPHPVAPTSLSHEAFLDAQRPWTPALDEALLQHVYTTVHFQRYTSVFDVRMTDLEPVPLALTPIESAARVAWLRYLNLQAQVVVPCVSLADASMQCLRRRLFRFLPLRFARDLLKKTATATTLPATAADELDDDPPDLIKCNVRASSRPSFPFWETSGVDADDTIDDDEVDTNVFSQLAAFLTSAATRELRRQYAPPPPPYADVTAPTATRTFRVHWEAPDATLPLEPAVAYAHVLKEAARAVQSPTYPLLAPTRQSSTLWLNISFLRPRSNSRADCFALGQLVGIAWRSDVHLPWYFGPLLWKLLARESVTLDDWAPVVDDDATDVAVALAMPTWSTDDFASHAIPWDGEIVTLATAPRYIAGLLDSLLTPYKPYVEAMQRGLVSIVPPTCLGLFSAATLAAHLCPAAKLLALQARTQYAGGLRRTSAVAAFFWRILHALSLDEMHLLERFLVGPHWSPYGTLQLTLSPGDVHGGGYPSVERSATDACVLVLPLYPTQDMLHKKLLLAMTQSPDQYDDDENDDAASEDT</sequence>
<keyword evidence="2 3" id="KW-0833">Ubl conjugation pathway</keyword>
<feature type="repeat" description="RCC1" evidence="4">
    <location>
        <begin position="275"/>
        <end position="337"/>
    </location>
</feature>
<dbReference type="CDD" id="cd11709">
    <property type="entry name" value="SPRY"/>
    <property type="match status" value="1"/>
</dbReference>
<feature type="repeat" description="RCC1" evidence="4">
    <location>
        <begin position="338"/>
        <end position="390"/>
    </location>
</feature>
<feature type="repeat" description="RCC1" evidence="4">
    <location>
        <begin position="451"/>
        <end position="504"/>
    </location>
</feature>
<dbReference type="Gene3D" id="2.60.120.200">
    <property type="match status" value="1"/>
</dbReference>
<dbReference type="GO" id="GO:0004842">
    <property type="term" value="F:ubiquitin-protein transferase activity"/>
    <property type="evidence" value="ECO:0007669"/>
    <property type="project" value="InterPro"/>
</dbReference>
<dbReference type="SUPFAM" id="SSF49899">
    <property type="entry name" value="Concanavalin A-like lectins/glucanases"/>
    <property type="match status" value="3"/>
</dbReference>
<dbReference type="InterPro" id="IPR009091">
    <property type="entry name" value="RCC1/BLIP-II"/>
</dbReference>
<dbReference type="PANTHER" id="PTHR22872">
    <property type="entry name" value="BTK-BINDING PROTEIN-RELATED"/>
    <property type="match status" value="1"/>
</dbReference>
<evidence type="ECO:0000256" key="5">
    <source>
        <dbReference type="SAM" id="MobiDB-lite"/>
    </source>
</evidence>
<dbReference type="InterPro" id="IPR035983">
    <property type="entry name" value="Hect_E3_ubiquitin_ligase"/>
</dbReference>
<dbReference type="InParanoid" id="T0Q8S5"/>
<dbReference type="InterPro" id="IPR043136">
    <property type="entry name" value="B30.2/SPRY_sf"/>
</dbReference>
<dbReference type="EMBL" id="JH767171">
    <property type="protein sequence ID" value="EQC31041.1"/>
    <property type="molecule type" value="Genomic_DNA"/>
</dbReference>
<dbReference type="Gene3D" id="2.130.10.30">
    <property type="entry name" value="Regulator of chromosome condensation 1/beta-lactamase-inhibitor protein II"/>
    <property type="match status" value="2"/>
</dbReference>
<feature type="domain" description="B30.2/SPRY" evidence="6">
    <location>
        <begin position="2854"/>
        <end position="3042"/>
    </location>
</feature>
<dbReference type="PRINTS" id="PR00633">
    <property type="entry name" value="RCCNDNSATION"/>
</dbReference>
<feature type="repeat" description="RCC1" evidence="4">
    <location>
        <begin position="565"/>
        <end position="616"/>
    </location>
</feature>
<reference evidence="8 9" key="1">
    <citation type="submission" date="2012-04" db="EMBL/GenBank/DDBJ databases">
        <title>The Genome Sequence of Saprolegnia declina VS20.</title>
        <authorList>
            <consortium name="The Broad Institute Genome Sequencing Platform"/>
            <person name="Russ C."/>
            <person name="Nusbaum C."/>
            <person name="Tyler B."/>
            <person name="van West P."/>
            <person name="Dieguez-Uribeondo J."/>
            <person name="de Bruijn I."/>
            <person name="Tripathy S."/>
            <person name="Jiang R."/>
            <person name="Young S.K."/>
            <person name="Zeng Q."/>
            <person name="Gargeya S."/>
            <person name="Fitzgerald M."/>
            <person name="Haas B."/>
            <person name="Abouelleil A."/>
            <person name="Alvarado L."/>
            <person name="Arachchi H.M."/>
            <person name="Berlin A."/>
            <person name="Chapman S.B."/>
            <person name="Goldberg J."/>
            <person name="Griggs A."/>
            <person name="Gujja S."/>
            <person name="Hansen M."/>
            <person name="Howarth C."/>
            <person name="Imamovic A."/>
            <person name="Larimer J."/>
            <person name="McCowen C."/>
            <person name="Montmayeur A."/>
            <person name="Murphy C."/>
            <person name="Neiman D."/>
            <person name="Pearson M."/>
            <person name="Priest M."/>
            <person name="Roberts A."/>
            <person name="Saif S."/>
            <person name="Shea T."/>
            <person name="Sisk P."/>
            <person name="Sykes S."/>
            <person name="Wortman J."/>
            <person name="Nusbaum C."/>
            <person name="Birren B."/>
        </authorList>
    </citation>
    <scope>NUCLEOTIDE SEQUENCE [LARGE SCALE GENOMIC DNA]</scope>
    <source>
        <strain evidence="8 9">VS20</strain>
    </source>
</reference>
<protein>
    <submittedName>
        <fullName evidence="8">Uncharacterized protein</fullName>
    </submittedName>
</protein>